<proteinExistence type="predicted"/>
<gene>
    <name evidence="1" type="ORF">QE152_g21746</name>
</gene>
<dbReference type="Proteomes" id="UP001458880">
    <property type="component" value="Unassembled WGS sequence"/>
</dbReference>
<dbReference type="EMBL" id="JASPKY010000204">
    <property type="protein sequence ID" value="KAK9721035.1"/>
    <property type="molecule type" value="Genomic_DNA"/>
</dbReference>
<accession>A0AAW1KML0</accession>
<dbReference type="AlphaFoldDB" id="A0AAW1KML0"/>
<comment type="caution">
    <text evidence="1">The sequence shown here is derived from an EMBL/GenBank/DDBJ whole genome shotgun (WGS) entry which is preliminary data.</text>
</comment>
<keyword evidence="2" id="KW-1185">Reference proteome</keyword>
<reference evidence="1 2" key="1">
    <citation type="journal article" date="2024" name="BMC Genomics">
        <title>De novo assembly and annotation of Popillia japonica's genome with initial clues to its potential as an invasive pest.</title>
        <authorList>
            <person name="Cucini C."/>
            <person name="Boschi S."/>
            <person name="Funari R."/>
            <person name="Cardaioli E."/>
            <person name="Iannotti N."/>
            <person name="Marturano G."/>
            <person name="Paoli F."/>
            <person name="Bruttini M."/>
            <person name="Carapelli A."/>
            <person name="Frati F."/>
            <person name="Nardi F."/>
        </authorList>
    </citation>
    <scope>NUCLEOTIDE SEQUENCE [LARGE SCALE GENOMIC DNA]</scope>
    <source>
        <strain evidence="1">DMR45628</strain>
    </source>
</reference>
<evidence type="ECO:0000313" key="2">
    <source>
        <dbReference type="Proteomes" id="UP001458880"/>
    </source>
</evidence>
<organism evidence="1 2">
    <name type="scientific">Popillia japonica</name>
    <name type="common">Japanese beetle</name>
    <dbReference type="NCBI Taxonomy" id="7064"/>
    <lineage>
        <taxon>Eukaryota</taxon>
        <taxon>Metazoa</taxon>
        <taxon>Ecdysozoa</taxon>
        <taxon>Arthropoda</taxon>
        <taxon>Hexapoda</taxon>
        <taxon>Insecta</taxon>
        <taxon>Pterygota</taxon>
        <taxon>Neoptera</taxon>
        <taxon>Endopterygota</taxon>
        <taxon>Coleoptera</taxon>
        <taxon>Polyphaga</taxon>
        <taxon>Scarabaeiformia</taxon>
        <taxon>Scarabaeidae</taxon>
        <taxon>Rutelinae</taxon>
        <taxon>Popillia</taxon>
    </lineage>
</organism>
<sequence>MSGAIAELEINAANGNFRNAQSRKLSKTQVNANENVFVHHIYQNKLENNASTIANGVNNADECESKLSTAGAVNVAVDVLEENRARQSEVVKQAPNAEAVGQTKNGALADRKKLLQKMSTMEQESLLEKEHLQQIRSCSAIIRSDAKYTRDSFRRLFLSELSISLRRFSILFDISSQCY</sequence>
<protein>
    <submittedName>
        <fullName evidence="1">Uncharacterized protein</fullName>
    </submittedName>
</protein>
<name>A0AAW1KML0_POPJA</name>
<evidence type="ECO:0000313" key="1">
    <source>
        <dbReference type="EMBL" id="KAK9721035.1"/>
    </source>
</evidence>